<organism evidence="2 3">
    <name type="scientific">Corynebacterium rouxii</name>
    <dbReference type="NCBI Taxonomy" id="2719119"/>
    <lineage>
        <taxon>Bacteria</taxon>
        <taxon>Bacillati</taxon>
        <taxon>Actinomycetota</taxon>
        <taxon>Actinomycetes</taxon>
        <taxon>Mycobacteriales</taxon>
        <taxon>Corynebacteriaceae</taxon>
        <taxon>Corynebacterium</taxon>
    </lineage>
</organism>
<dbReference type="Pfam" id="PF02698">
    <property type="entry name" value="DUF218"/>
    <property type="match status" value="1"/>
</dbReference>
<evidence type="ECO:0000259" key="1">
    <source>
        <dbReference type="Pfam" id="PF02698"/>
    </source>
</evidence>
<evidence type="ECO:0000313" key="3">
    <source>
        <dbReference type="Proteomes" id="UP000423525"/>
    </source>
</evidence>
<feature type="domain" description="DUF218" evidence="1">
    <location>
        <begin position="39"/>
        <end position="178"/>
    </location>
</feature>
<dbReference type="RefSeq" id="WP_155873605.1">
    <property type="nucleotide sequence ID" value="NZ_CP168248.1"/>
</dbReference>
<dbReference type="CDD" id="cd06259">
    <property type="entry name" value="YdcF-like"/>
    <property type="match status" value="1"/>
</dbReference>
<reference evidence="2 3" key="1">
    <citation type="submission" date="2019-11" db="EMBL/GenBank/DDBJ databases">
        <authorList>
            <person name="Brisse S."/>
        </authorList>
    </citation>
    <scope>NUCLEOTIDE SEQUENCE [LARGE SCALE GENOMIC DNA]</scope>
    <source>
        <strain evidence="2">FRC0190</strain>
    </source>
</reference>
<gene>
    <name evidence="2" type="ORF">FRC0190_01729</name>
</gene>
<proteinExistence type="predicted"/>
<sequence length="225" mass="25438">MLMGMKPLRLSAILASIPPLAMVVRGRIRPKNSRRRFPTIVVLGTAQYDGVPSRQFAGRLKWAAEQWHSQHSQKVVTVGGKLPEDRFTEAAVAREYLIKEHVDSDLIVAVEQGHDTRGSLRAALPELEQPVLIVTDPNHSLRAELIARSEGIAAWASPTPYCPTTFPRWQWWWTFAHEQGGLVVVAIELVVGKAAAQKVEDALRRIQAWLRPSRRARHEQLREER</sequence>
<evidence type="ECO:0000313" key="2">
    <source>
        <dbReference type="EMBL" id="VZH85791.1"/>
    </source>
</evidence>
<dbReference type="InterPro" id="IPR051599">
    <property type="entry name" value="Cell_Envelope_Assoc"/>
</dbReference>
<protein>
    <submittedName>
        <fullName evidence="2">YdcF family protein</fullName>
    </submittedName>
</protein>
<dbReference type="InterPro" id="IPR003848">
    <property type="entry name" value="DUF218"/>
</dbReference>
<name>A0A6I8MFW7_9CORY</name>
<dbReference type="Proteomes" id="UP000423525">
    <property type="component" value="Chromosome"/>
</dbReference>
<dbReference type="PANTHER" id="PTHR30336:SF20">
    <property type="entry name" value="DUF218 DOMAIN-CONTAINING PROTEIN"/>
    <property type="match status" value="1"/>
</dbReference>
<dbReference type="PANTHER" id="PTHR30336">
    <property type="entry name" value="INNER MEMBRANE PROTEIN, PROBABLE PERMEASE"/>
    <property type="match status" value="1"/>
</dbReference>
<dbReference type="KEGG" id="crf:FRC0190_01729"/>
<dbReference type="AlphaFoldDB" id="A0A6I8MFW7"/>
<dbReference type="EMBL" id="LR738855">
    <property type="protein sequence ID" value="VZH85791.1"/>
    <property type="molecule type" value="Genomic_DNA"/>
</dbReference>
<accession>A0A6I8MFW7</accession>
<dbReference type="GO" id="GO:0005886">
    <property type="term" value="C:plasma membrane"/>
    <property type="evidence" value="ECO:0007669"/>
    <property type="project" value="TreeGrafter"/>
</dbReference>